<name>A0ABP1QMN1_9HEXA</name>
<dbReference type="Pfam" id="PF02958">
    <property type="entry name" value="EcKL"/>
    <property type="match status" value="1"/>
</dbReference>
<dbReference type="PANTHER" id="PTHR11012:SF30">
    <property type="entry name" value="PROTEIN KINASE-LIKE DOMAIN-CONTAINING"/>
    <property type="match status" value="1"/>
</dbReference>
<dbReference type="Gene3D" id="3.90.1200.10">
    <property type="match status" value="1"/>
</dbReference>
<reference evidence="2 3" key="1">
    <citation type="submission" date="2024-08" db="EMBL/GenBank/DDBJ databases">
        <authorList>
            <person name="Cucini C."/>
            <person name="Frati F."/>
        </authorList>
    </citation>
    <scope>NUCLEOTIDE SEQUENCE [LARGE SCALE GENOMIC DNA]</scope>
</reference>
<dbReference type="InterPro" id="IPR015897">
    <property type="entry name" value="CHK_kinase-like"/>
</dbReference>
<dbReference type="Proteomes" id="UP001642540">
    <property type="component" value="Unassembled WGS sequence"/>
</dbReference>
<dbReference type="InterPro" id="IPR004119">
    <property type="entry name" value="EcKL"/>
</dbReference>
<evidence type="ECO:0000313" key="3">
    <source>
        <dbReference type="Proteomes" id="UP001642540"/>
    </source>
</evidence>
<dbReference type="InterPro" id="IPR011009">
    <property type="entry name" value="Kinase-like_dom_sf"/>
</dbReference>
<keyword evidence="3" id="KW-1185">Reference proteome</keyword>
<dbReference type="EMBL" id="CAXLJM020000033">
    <property type="protein sequence ID" value="CAL8102073.1"/>
    <property type="molecule type" value="Genomic_DNA"/>
</dbReference>
<evidence type="ECO:0000259" key="1">
    <source>
        <dbReference type="SMART" id="SM00587"/>
    </source>
</evidence>
<proteinExistence type="predicted"/>
<dbReference type="SUPFAM" id="SSF56112">
    <property type="entry name" value="Protein kinase-like (PK-like)"/>
    <property type="match status" value="1"/>
</dbReference>
<organism evidence="2 3">
    <name type="scientific">Orchesella dallaii</name>
    <dbReference type="NCBI Taxonomy" id="48710"/>
    <lineage>
        <taxon>Eukaryota</taxon>
        <taxon>Metazoa</taxon>
        <taxon>Ecdysozoa</taxon>
        <taxon>Arthropoda</taxon>
        <taxon>Hexapoda</taxon>
        <taxon>Collembola</taxon>
        <taxon>Entomobryomorpha</taxon>
        <taxon>Entomobryoidea</taxon>
        <taxon>Orchesellidae</taxon>
        <taxon>Orchesellinae</taxon>
        <taxon>Orchesella</taxon>
    </lineage>
</organism>
<dbReference type="PANTHER" id="PTHR11012">
    <property type="entry name" value="PROTEIN KINASE-LIKE DOMAIN-CONTAINING"/>
    <property type="match status" value="1"/>
</dbReference>
<protein>
    <recommendedName>
        <fullName evidence="1">CHK kinase-like domain-containing protein</fullName>
    </recommendedName>
</protein>
<accession>A0ABP1QMN1</accession>
<gene>
    <name evidence="2" type="ORF">ODALV1_LOCUS11038</name>
</gene>
<sequence>MSVTEGSLAKIFSGVVSLLNEKHKEDSWTIKSFAIDTPCSAEDNFLSEIFAIKLNVKRNKPVDANVENHELIGKAQIIDSSDDIRRYLYNLIFTKEMVIYTDVLQRMEKLYAETGRLSTLALAPNLHHYYTEGESYSCLFMDNLISQGYYIPATHGSGIQLNECSSVMIAIARLHAMSLVMEGQDGVPLTEKYQIGTLEILFSEATASSMSPIIQGSYAGVLQLAEKYRPDLVPLMENYNKEKSVWDRLCSLVKPGTSSFSCLCHGDARLNNVFIKRDDISNVRFIDFQLTRYASPLTDLQYILNIGSTKEFRAQYTEQMLRTYFEEFTFILNSFPSLSLLPTQEAAARGWTIEKVTEEYEAMTTYGFLIAMALLPIILLRPGDIDKSVGQMSKDERTRFWNAGRKELVFELGCKHADVRERLFDICDEAFAVINKTKA</sequence>
<dbReference type="SMART" id="SM00587">
    <property type="entry name" value="CHK"/>
    <property type="match status" value="1"/>
</dbReference>
<feature type="domain" description="CHK kinase-like" evidence="1">
    <location>
        <begin position="139"/>
        <end position="334"/>
    </location>
</feature>
<comment type="caution">
    <text evidence="2">The sequence shown here is derived from an EMBL/GenBank/DDBJ whole genome shotgun (WGS) entry which is preliminary data.</text>
</comment>
<evidence type="ECO:0000313" key="2">
    <source>
        <dbReference type="EMBL" id="CAL8102073.1"/>
    </source>
</evidence>